<reference evidence="5 6" key="1">
    <citation type="submission" date="2014-11" db="EMBL/GenBank/DDBJ databases">
        <authorList>
            <person name="Zhu J."/>
            <person name="Qi W."/>
            <person name="Song R."/>
        </authorList>
    </citation>
    <scope>NUCLEOTIDE SEQUENCE [LARGE SCALE GENOMIC DNA]</scope>
</reference>
<dbReference type="PANTHER" id="PTHR43762:SF1">
    <property type="entry name" value="D-ARABINONO-1,4-LACTONE OXIDASE"/>
    <property type="match status" value="1"/>
</dbReference>
<dbReference type="InterPro" id="IPR036318">
    <property type="entry name" value="FAD-bd_PCMH-like_sf"/>
</dbReference>
<dbReference type="Gene3D" id="1.10.45.10">
    <property type="entry name" value="Vanillyl-alcohol Oxidase, Chain A, domain 4"/>
    <property type="match status" value="1"/>
</dbReference>
<feature type="region of interest" description="Disordered" evidence="2">
    <location>
        <begin position="51"/>
        <end position="70"/>
    </location>
</feature>
<dbReference type="InterPro" id="IPR016166">
    <property type="entry name" value="FAD-bd_PCMH"/>
</dbReference>
<evidence type="ECO:0000256" key="3">
    <source>
        <dbReference type="SAM" id="SignalP"/>
    </source>
</evidence>
<dbReference type="GO" id="GO:0071949">
    <property type="term" value="F:FAD binding"/>
    <property type="evidence" value="ECO:0007669"/>
    <property type="project" value="InterPro"/>
</dbReference>
<dbReference type="InParanoid" id="A0A0G4FM17"/>
<feature type="domain" description="FAD-binding PCMH-type" evidence="4">
    <location>
        <begin position="101"/>
        <end position="272"/>
    </location>
</feature>
<dbReference type="VEuPathDB" id="CryptoDB:Vbra_2234"/>
<keyword evidence="3" id="KW-0732">Signal</keyword>
<dbReference type="GO" id="GO:0016020">
    <property type="term" value="C:membrane"/>
    <property type="evidence" value="ECO:0007669"/>
    <property type="project" value="InterPro"/>
</dbReference>
<evidence type="ECO:0000259" key="4">
    <source>
        <dbReference type="PROSITE" id="PS51387"/>
    </source>
</evidence>
<dbReference type="Gene3D" id="3.30.43.10">
    <property type="entry name" value="Uridine Diphospho-n-acetylenolpyruvylglucosamine Reductase, domain 2"/>
    <property type="match status" value="1"/>
</dbReference>
<dbReference type="PANTHER" id="PTHR43762">
    <property type="entry name" value="L-GULONOLACTONE OXIDASE"/>
    <property type="match status" value="1"/>
</dbReference>
<dbReference type="STRING" id="1169540.A0A0G4FM17"/>
<dbReference type="InterPro" id="IPR016167">
    <property type="entry name" value="FAD-bd_PCMH_sub1"/>
</dbReference>
<dbReference type="Proteomes" id="UP000041254">
    <property type="component" value="Unassembled WGS sequence"/>
</dbReference>
<dbReference type="InterPro" id="IPR016171">
    <property type="entry name" value="Vanillyl_alc_oxidase_C-sub2"/>
</dbReference>
<evidence type="ECO:0000256" key="1">
    <source>
        <dbReference type="ARBA" id="ARBA00023002"/>
    </source>
</evidence>
<evidence type="ECO:0000313" key="6">
    <source>
        <dbReference type="Proteomes" id="UP000041254"/>
    </source>
</evidence>
<organism evidence="5 6">
    <name type="scientific">Vitrella brassicaformis (strain CCMP3155)</name>
    <dbReference type="NCBI Taxonomy" id="1169540"/>
    <lineage>
        <taxon>Eukaryota</taxon>
        <taxon>Sar</taxon>
        <taxon>Alveolata</taxon>
        <taxon>Colpodellida</taxon>
        <taxon>Vitrellaceae</taxon>
        <taxon>Vitrella</taxon>
    </lineage>
</organism>
<dbReference type="Pfam" id="PF01565">
    <property type="entry name" value="FAD_binding_4"/>
    <property type="match status" value="1"/>
</dbReference>
<accession>A0A0G4FM17</accession>
<feature type="compositionally biased region" description="Low complexity" evidence="2">
    <location>
        <begin position="574"/>
        <end position="585"/>
    </location>
</feature>
<dbReference type="InterPro" id="IPR006094">
    <property type="entry name" value="Oxid_FAD_bind_N"/>
</dbReference>
<dbReference type="InterPro" id="IPR016169">
    <property type="entry name" value="FAD-bd_PCMH_sub2"/>
</dbReference>
<gene>
    <name evidence="5" type="ORF">Vbra_2234</name>
</gene>
<evidence type="ECO:0000313" key="5">
    <source>
        <dbReference type="EMBL" id="CEM14989.1"/>
    </source>
</evidence>
<feature type="region of interest" description="Disordered" evidence="2">
    <location>
        <begin position="557"/>
        <end position="585"/>
    </location>
</feature>
<sequence>MKRHISLLVMTILSTASFVRGGAPSILRRARANAAFISPHRVHLAAPLPRQQVRPASSTPTTGAAGLRAADASREGWSRQALRWGWGWNPQIKTWTNWHNSLRVTPEYFDLPETRDDILAILKDAREKGQKLKVVGTGCSPNTMAVCQQRMLSTDNYNKIISVDEQKGTVRVQAGVTLAQLNEFLAEHNLGLSVLSSISEQSMGGALACAIHGTGGKFPCMSDYIEALELITPRGEVIECSATQNADIFKAALCHVGALGVVSEMTIKCEPAFKLRSSQRPVPLEDVLSNIDERVGTAEHYRFWWFPHTDMCIEWKANRVPIYTPNKSEGDWVANQFLIFNYVLETVLWLTRFFPPSAQFVNQVCRAVAFNQVSDVVDRSDKVFNFDCLFRQYVDEWSIPRGNCAEAVRRLKKFIESRPEWGVHFPVEVRFSRADDIWLSPCSGQDTCWIGVIMYRPWNAEPPPFWREYFQGFEEIMDSLGGRPHWAKEHKLTYKDLYHKYPKFREWCQLRDKVDPDGMMVNPYVEKIIDQERPSWREVLRDTRRITGKLFDAPDQWPAIPGRAAPSRPRNETAAGAPAAAAVAR</sequence>
<feature type="signal peptide" evidence="3">
    <location>
        <begin position="1"/>
        <end position="21"/>
    </location>
</feature>
<dbReference type="InterPro" id="IPR010031">
    <property type="entry name" value="FAD_lactone_oxidase-like"/>
</dbReference>
<dbReference type="OMA" id="YPRFGEF"/>
<proteinExistence type="predicted"/>
<dbReference type="SUPFAM" id="SSF56176">
    <property type="entry name" value="FAD-binding/transporter-associated domain-like"/>
    <property type="match status" value="1"/>
</dbReference>
<dbReference type="GO" id="GO:0003885">
    <property type="term" value="F:D-arabinono-1,4-lactone oxidase activity"/>
    <property type="evidence" value="ECO:0007669"/>
    <property type="project" value="InterPro"/>
</dbReference>
<keyword evidence="1" id="KW-0560">Oxidoreductase</keyword>
<dbReference type="OrthoDB" id="446687at2759"/>
<dbReference type="PhylomeDB" id="A0A0G4FM17"/>
<dbReference type="Gene3D" id="3.30.465.10">
    <property type="match status" value="1"/>
</dbReference>
<name>A0A0G4FM17_VITBC</name>
<dbReference type="Pfam" id="PF04030">
    <property type="entry name" value="ALO"/>
    <property type="match status" value="1"/>
</dbReference>
<protein>
    <recommendedName>
        <fullName evidence="4">FAD-binding PCMH-type domain-containing protein</fullName>
    </recommendedName>
</protein>
<dbReference type="AlphaFoldDB" id="A0A0G4FM17"/>
<dbReference type="EMBL" id="CDMY01000462">
    <property type="protein sequence ID" value="CEM14989.1"/>
    <property type="molecule type" value="Genomic_DNA"/>
</dbReference>
<evidence type="ECO:0000256" key="2">
    <source>
        <dbReference type="SAM" id="MobiDB-lite"/>
    </source>
</evidence>
<dbReference type="InterPro" id="IPR007173">
    <property type="entry name" value="ALO_C"/>
</dbReference>
<feature type="chain" id="PRO_5005188962" description="FAD-binding PCMH-type domain-containing protein" evidence="3">
    <location>
        <begin position="22"/>
        <end position="585"/>
    </location>
</feature>
<dbReference type="PROSITE" id="PS51387">
    <property type="entry name" value="FAD_PCMH"/>
    <property type="match status" value="1"/>
</dbReference>
<keyword evidence="6" id="KW-1185">Reference proteome</keyword>
<dbReference type="Gene3D" id="3.30.70.2520">
    <property type="match status" value="1"/>
</dbReference>